<feature type="domain" description="THAP-type" evidence="8">
    <location>
        <begin position="1"/>
        <end position="87"/>
    </location>
</feature>
<accession>A0AAU9XZT1</accession>
<dbReference type="Proteomes" id="UP001159428">
    <property type="component" value="Unassembled WGS sequence"/>
</dbReference>
<dbReference type="InterPro" id="IPR038441">
    <property type="entry name" value="THAP_Znf_sf"/>
</dbReference>
<organism evidence="9 10">
    <name type="scientific">Pocillopora meandrina</name>
    <dbReference type="NCBI Taxonomy" id="46732"/>
    <lineage>
        <taxon>Eukaryota</taxon>
        <taxon>Metazoa</taxon>
        <taxon>Cnidaria</taxon>
        <taxon>Anthozoa</taxon>
        <taxon>Hexacorallia</taxon>
        <taxon>Scleractinia</taxon>
        <taxon>Astrocoeniina</taxon>
        <taxon>Pocilloporidae</taxon>
        <taxon>Pocillopora</taxon>
    </lineage>
</organism>
<dbReference type="InterPro" id="IPR027806">
    <property type="entry name" value="HARBI1_dom"/>
</dbReference>
<evidence type="ECO:0000313" key="10">
    <source>
        <dbReference type="Proteomes" id="UP001159428"/>
    </source>
</evidence>
<keyword evidence="10" id="KW-1185">Reference proteome</keyword>
<dbReference type="AlphaFoldDB" id="A0AAU9XZT1"/>
<keyword evidence="7" id="KW-0175">Coiled coil</keyword>
<keyword evidence="4" id="KW-0862">Zinc</keyword>
<dbReference type="Pfam" id="PF05485">
    <property type="entry name" value="THAP"/>
    <property type="match status" value="1"/>
</dbReference>
<evidence type="ECO:0000313" key="9">
    <source>
        <dbReference type="EMBL" id="CAH3162894.1"/>
    </source>
</evidence>
<evidence type="ECO:0000256" key="5">
    <source>
        <dbReference type="ARBA" id="ARBA00023125"/>
    </source>
</evidence>
<keyword evidence="2" id="KW-0479">Metal-binding</keyword>
<dbReference type="PANTHER" id="PTHR23080:SF133">
    <property type="entry name" value="SI:CH211-262I1.5-RELATED"/>
    <property type="match status" value="1"/>
</dbReference>
<evidence type="ECO:0000256" key="4">
    <source>
        <dbReference type="ARBA" id="ARBA00022833"/>
    </source>
</evidence>
<evidence type="ECO:0000256" key="2">
    <source>
        <dbReference type="ARBA" id="ARBA00022723"/>
    </source>
</evidence>
<feature type="coiled-coil region" evidence="7">
    <location>
        <begin position="157"/>
        <end position="205"/>
    </location>
</feature>
<proteinExistence type="predicted"/>
<name>A0AAU9XZT1_9CNID</name>
<dbReference type="Gene3D" id="6.20.210.20">
    <property type="entry name" value="THAP domain"/>
    <property type="match status" value="1"/>
</dbReference>
<keyword evidence="5 6" id="KW-0238">DNA-binding</keyword>
<sequence>MPTHCCVPGCTKKGYREEYGSKVSYFQFPREKMVKKKWIQAIRRDEGKDFKISDSTKVCSRHFKNEDLKKTLAGKICLKPGAIPSIFSWIRTSPRKRKPPTERNVCEPVASIAAVSISNASAESVVEFDLEVKVEVSIGLTTSVVENQNIILPEKECYDLTETITNKNKRIEELEQEINGIKLRLENAQRQITNLTKKQFVLENLKAKKNTAAFYTGFNNWDAFEAVYNYLDPGERGGNIAYWRSGNGEVPVDYDQDQSKDSFTKKGRARSLRPMDEFFLVITMPEAFKNKYGSTRVIIDCTEVRCQMPSSLQLNGELFSSYKHHTTLKGLAGISPGGAITFISQLYTGSIFDREIVRRSGLLEYPSRTKTP</sequence>
<dbReference type="InterPro" id="IPR006612">
    <property type="entry name" value="THAP_Znf"/>
</dbReference>
<evidence type="ECO:0000256" key="3">
    <source>
        <dbReference type="ARBA" id="ARBA00022771"/>
    </source>
</evidence>
<protein>
    <recommendedName>
        <fullName evidence="8">THAP-type domain-containing protein</fullName>
    </recommendedName>
</protein>
<dbReference type="SMART" id="SM00980">
    <property type="entry name" value="THAP"/>
    <property type="match status" value="1"/>
</dbReference>
<dbReference type="PROSITE" id="PS50950">
    <property type="entry name" value="ZF_THAP"/>
    <property type="match status" value="1"/>
</dbReference>
<evidence type="ECO:0000256" key="6">
    <source>
        <dbReference type="PROSITE-ProRule" id="PRU00309"/>
    </source>
</evidence>
<evidence type="ECO:0000256" key="7">
    <source>
        <dbReference type="SAM" id="Coils"/>
    </source>
</evidence>
<dbReference type="EMBL" id="CALNXJ010000088">
    <property type="protein sequence ID" value="CAH3162894.1"/>
    <property type="molecule type" value="Genomic_DNA"/>
</dbReference>
<comment type="cofactor">
    <cofactor evidence="1">
        <name>a divalent metal cation</name>
        <dbReference type="ChEBI" id="CHEBI:60240"/>
    </cofactor>
</comment>
<evidence type="ECO:0000256" key="1">
    <source>
        <dbReference type="ARBA" id="ARBA00001968"/>
    </source>
</evidence>
<reference evidence="9 10" key="1">
    <citation type="submission" date="2022-05" db="EMBL/GenBank/DDBJ databases">
        <authorList>
            <consortium name="Genoscope - CEA"/>
            <person name="William W."/>
        </authorList>
    </citation>
    <scope>NUCLEOTIDE SEQUENCE [LARGE SCALE GENOMIC DNA]</scope>
</reference>
<dbReference type="GO" id="GO:0008270">
    <property type="term" value="F:zinc ion binding"/>
    <property type="evidence" value="ECO:0007669"/>
    <property type="project" value="UniProtKB-KW"/>
</dbReference>
<gene>
    <name evidence="9" type="ORF">PMEA_00034409</name>
</gene>
<dbReference type="SUPFAM" id="SSF57716">
    <property type="entry name" value="Glucocorticoid receptor-like (DNA-binding domain)"/>
    <property type="match status" value="1"/>
</dbReference>
<dbReference type="SMART" id="SM00692">
    <property type="entry name" value="DM3"/>
    <property type="match status" value="1"/>
</dbReference>
<dbReference type="GO" id="GO:0003677">
    <property type="term" value="F:DNA binding"/>
    <property type="evidence" value="ECO:0007669"/>
    <property type="project" value="UniProtKB-UniRule"/>
</dbReference>
<evidence type="ECO:0000259" key="8">
    <source>
        <dbReference type="PROSITE" id="PS50950"/>
    </source>
</evidence>
<comment type="caution">
    <text evidence="9">The sequence shown here is derived from an EMBL/GenBank/DDBJ whole genome shotgun (WGS) entry which is preliminary data.</text>
</comment>
<keyword evidence="3 6" id="KW-0863">Zinc-finger</keyword>
<dbReference type="PANTHER" id="PTHR23080">
    <property type="entry name" value="THAP DOMAIN PROTEIN"/>
    <property type="match status" value="1"/>
</dbReference>
<dbReference type="Pfam" id="PF13359">
    <property type="entry name" value="DDE_Tnp_4"/>
    <property type="match status" value="1"/>
</dbReference>